<dbReference type="AlphaFoldDB" id="A0AAW5ET70"/>
<organism evidence="6 7">
    <name type="scientific">Novacetimonas hansenii</name>
    <name type="common">Komagataeibacter hansenii</name>
    <dbReference type="NCBI Taxonomy" id="436"/>
    <lineage>
        <taxon>Bacteria</taxon>
        <taxon>Pseudomonadati</taxon>
        <taxon>Pseudomonadota</taxon>
        <taxon>Alphaproteobacteria</taxon>
        <taxon>Acetobacterales</taxon>
        <taxon>Acetobacteraceae</taxon>
        <taxon>Novacetimonas</taxon>
    </lineage>
</organism>
<evidence type="ECO:0000313" key="6">
    <source>
        <dbReference type="EMBL" id="MCJ8355021.1"/>
    </source>
</evidence>
<keyword evidence="4" id="KW-0430">Lectin</keyword>
<evidence type="ECO:0000256" key="2">
    <source>
        <dbReference type="ARBA" id="ARBA00020552"/>
    </source>
</evidence>
<comment type="function">
    <text evidence="5">Has immunoglobulin-binding and hemagglutination properties, and can bind to mannose. Essential for virulence. May be involved in LPS biosynthesis or polysaccharide transport.</text>
</comment>
<evidence type="ECO:0000313" key="7">
    <source>
        <dbReference type="Proteomes" id="UP001202887"/>
    </source>
</evidence>
<evidence type="ECO:0000256" key="1">
    <source>
        <dbReference type="ARBA" id="ARBA00010270"/>
    </source>
</evidence>
<proteinExistence type="inferred from homology"/>
<dbReference type="GO" id="GO:0030246">
    <property type="term" value="F:carbohydrate binding"/>
    <property type="evidence" value="ECO:0007669"/>
    <property type="project" value="UniProtKB-KW"/>
</dbReference>
<comment type="similarity">
    <text evidence="1">Belongs to the BA14k family.</text>
</comment>
<dbReference type="InterPro" id="IPR012413">
    <property type="entry name" value="BA14K"/>
</dbReference>
<reference evidence="6" key="1">
    <citation type="journal article" date="2021" name="Polymers (Basel)">
        <title>Highly Stretchable Bacterial Cellulose Produced by Komagataeibacter hansenii SI1.</title>
        <authorList>
            <person name="Cielecka I."/>
            <person name="Ryngajllo M."/>
            <person name="Maniukiewicz W."/>
            <person name="Bielecki S."/>
        </authorList>
    </citation>
    <scope>NUCLEOTIDE SEQUENCE</scope>
    <source>
        <strain evidence="6">SI1</strain>
    </source>
</reference>
<keyword evidence="3" id="KW-0472">Membrane</keyword>
<dbReference type="EMBL" id="JAIBCX010000048">
    <property type="protein sequence ID" value="MCJ8355021.1"/>
    <property type="molecule type" value="Genomic_DNA"/>
</dbReference>
<accession>A0AAW5ET70</accession>
<evidence type="ECO:0000256" key="5">
    <source>
        <dbReference type="ARBA" id="ARBA00025321"/>
    </source>
</evidence>
<sequence length="128" mass="12980">MKEKTVARHGVNMERRVMSRVAVAVAVAVLVGMASGLSACAPHHRATPVALPPPAVAATGAAEPVLVNDPSAPADTPLCGHAAREANAIGATIHPDITPARSSCAANACFDPQTGTYIGADGNRHVCR</sequence>
<comment type="caution">
    <text evidence="6">The sequence shown here is derived from an EMBL/GenBank/DDBJ whole genome shotgun (WGS) entry which is preliminary data.</text>
</comment>
<name>A0AAW5ET70_NOVHA</name>
<keyword evidence="3" id="KW-1003">Cell membrane</keyword>
<protein>
    <recommendedName>
        <fullName evidence="2">Lectin-like protein BA14k</fullName>
    </recommendedName>
</protein>
<dbReference type="Proteomes" id="UP001202887">
    <property type="component" value="Unassembled WGS sequence"/>
</dbReference>
<evidence type="ECO:0000256" key="3">
    <source>
        <dbReference type="ARBA" id="ARBA00022475"/>
    </source>
</evidence>
<dbReference type="RefSeq" id="WP_247067621.1">
    <property type="nucleotide sequence ID" value="NZ_CP094848.1"/>
</dbReference>
<gene>
    <name evidence="6" type="ORF">K1W68_13645</name>
</gene>
<evidence type="ECO:0000256" key="4">
    <source>
        <dbReference type="ARBA" id="ARBA00022734"/>
    </source>
</evidence>
<dbReference type="Pfam" id="PF07886">
    <property type="entry name" value="BA14K"/>
    <property type="match status" value="1"/>
</dbReference>
<reference evidence="6" key="2">
    <citation type="submission" date="2022-03" db="EMBL/GenBank/DDBJ databases">
        <authorList>
            <person name="Ryngajllo M."/>
            <person name="Jacek P."/>
            <person name="Kubiak K."/>
        </authorList>
    </citation>
    <scope>NUCLEOTIDE SEQUENCE</scope>
    <source>
        <strain evidence="6">SI1</strain>
    </source>
</reference>